<reference evidence="1" key="1">
    <citation type="journal article" date="2015" name="Nature">
        <title>Complex archaea that bridge the gap between prokaryotes and eukaryotes.</title>
        <authorList>
            <person name="Spang A."/>
            <person name="Saw J.H."/>
            <person name="Jorgensen S.L."/>
            <person name="Zaremba-Niedzwiedzka K."/>
            <person name="Martijn J."/>
            <person name="Lind A.E."/>
            <person name="van Eijk R."/>
            <person name="Schleper C."/>
            <person name="Guy L."/>
            <person name="Ettema T.J."/>
        </authorList>
    </citation>
    <scope>NUCLEOTIDE SEQUENCE</scope>
</reference>
<dbReference type="EMBL" id="LAZR01019509">
    <property type="protein sequence ID" value="KKL92280.1"/>
    <property type="molecule type" value="Genomic_DNA"/>
</dbReference>
<dbReference type="AlphaFoldDB" id="A0A0F9IER9"/>
<organism evidence="1">
    <name type="scientific">marine sediment metagenome</name>
    <dbReference type="NCBI Taxonomy" id="412755"/>
    <lineage>
        <taxon>unclassified sequences</taxon>
        <taxon>metagenomes</taxon>
        <taxon>ecological metagenomes</taxon>
    </lineage>
</organism>
<evidence type="ECO:0000313" key="1">
    <source>
        <dbReference type="EMBL" id="KKL92280.1"/>
    </source>
</evidence>
<gene>
    <name evidence="1" type="ORF">LCGC14_1886240</name>
</gene>
<protein>
    <submittedName>
        <fullName evidence="1">Uncharacterized protein</fullName>
    </submittedName>
</protein>
<feature type="non-terminal residue" evidence="1">
    <location>
        <position position="1"/>
    </location>
</feature>
<sequence length="80" mass="8473">LMLFLGACGLTPQGSALRAALTGTATQAMDEGLINAEFFMCKAASVGSIQRRYGQSEDLADAWRTLCLPGRDNAPIPLVE</sequence>
<proteinExistence type="predicted"/>
<comment type="caution">
    <text evidence="1">The sequence shown here is derived from an EMBL/GenBank/DDBJ whole genome shotgun (WGS) entry which is preliminary data.</text>
</comment>
<accession>A0A0F9IER9</accession>
<name>A0A0F9IER9_9ZZZZ</name>